<keyword evidence="3" id="KW-1185">Reference proteome</keyword>
<sequence>MFIMNTGYTCINIYRFVQAYAKGDTPVQPIYYFRNWPAWDNFSFVVVVTSLILFADALVESTQ</sequence>
<proteinExistence type="predicted"/>
<dbReference type="Proteomes" id="UP001140091">
    <property type="component" value="Unassembled WGS sequence"/>
</dbReference>
<feature type="transmembrane region" description="Helical" evidence="1">
    <location>
        <begin position="42"/>
        <end position="59"/>
    </location>
</feature>
<evidence type="ECO:0000256" key="1">
    <source>
        <dbReference type="SAM" id="Phobius"/>
    </source>
</evidence>
<keyword evidence="1" id="KW-0812">Transmembrane</keyword>
<evidence type="ECO:0000313" key="2">
    <source>
        <dbReference type="EMBL" id="KAJ2921485.1"/>
    </source>
</evidence>
<keyword evidence="1" id="KW-1133">Transmembrane helix</keyword>
<keyword evidence="1" id="KW-0472">Membrane</keyword>
<dbReference type="AlphaFoldDB" id="A0A9W8M7A6"/>
<dbReference type="EMBL" id="JANBPK010001594">
    <property type="protein sequence ID" value="KAJ2921485.1"/>
    <property type="molecule type" value="Genomic_DNA"/>
</dbReference>
<accession>A0A9W8M7A6</accession>
<comment type="caution">
    <text evidence="2">The sequence shown here is derived from an EMBL/GenBank/DDBJ whole genome shotgun (WGS) entry which is preliminary data.</text>
</comment>
<protein>
    <submittedName>
        <fullName evidence="2">Uncharacterized protein</fullName>
    </submittedName>
</protein>
<evidence type="ECO:0000313" key="3">
    <source>
        <dbReference type="Proteomes" id="UP001140091"/>
    </source>
</evidence>
<name>A0A9W8M7A6_9AGAR</name>
<reference evidence="2" key="1">
    <citation type="submission" date="2022-06" db="EMBL/GenBank/DDBJ databases">
        <title>Genome Sequence of Candolleomyces eurysporus.</title>
        <authorList>
            <person name="Buettner E."/>
        </authorList>
    </citation>
    <scope>NUCLEOTIDE SEQUENCE</scope>
    <source>
        <strain evidence="2">VTCC 930004</strain>
    </source>
</reference>
<organism evidence="2 3">
    <name type="scientific">Candolleomyces eurysporus</name>
    <dbReference type="NCBI Taxonomy" id="2828524"/>
    <lineage>
        <taxon>Eukaryota</taxon>
        <taxon>Fungi</taxon>
        <taxon>Dikarya</taxon>
        <taxon>Basidiomycota</taxon>
        <taxon>Agaricomycotina</taxon>
        <taxon>Agaricomycetes</taxon>
        <taxon>Agaricomycetidae</taxon>
        <taxon>Agaricales</taxon>
        <taxon>Agaricineae</taxon>
        <taxon>Psathyrellaceae</taxon>
        <taxon>Candolleomyces</taxon>
    </lineage>
</organism>
<gene>
    <name evidence="2" type="ORF">H1R20_g15611</name>
</gene>
<feature type="non-terminal residue" evidence="2">
    <location>
        <position position="1"/>
    </location>
</feature>